<evidence type="ECO:0000256" key="9">
    <source>
        <dbReference type="ARBA" id="ARBA00022989"/>
    </source>
</evidence>
<evidence type="ECO:0000256" key="8">
    <source>
        <dbReference type="ARBA" id="ARBA00022958"/>
    </source>
</evidence>
<dbReference type="GO" id="GO:0046872">
    <property type="term" value="F:metal ion binding"/>
    <property type="evidence" value="ECO:0007669"/>
    <property type="project" value="UniProtKB-KW"/>
</dbReference>
<dbReference type="PANTHER" id="PTHR32024">
    <property type="entry name" value="TRK SYSTEM POTASSIUM UPTAKE PROTEIN TRKG-RELATED"/>
    <property type="match status" value="1"/>
</dbReference>
<evidence type="ECO:0000256" key="13">
    <source>
        <dbReference type="PIRSR" id="PIRSR006247-1"/>
    </source>
</evidence>
<name>A0A3M6QAA6_9BURK</name>
<keyword evidence="8 12" id="KW-0630">Potassium</keyword>
<evidence type="ECO:0000256" key="11">
    <source>
        <dbReference type="ARBA" id="ARBA00023136"/>
    </source>
</evidence>
<comment type="caution">
    <text evidence="15">The sequence shown here is derived from an EMBL/GenBank/DDBJ whole genome shotgun (WGS) entry which is preliminary data.</text>
</comment>
<evidence type="ECO:0000256" key="3">
    <source>
        <dbReference type="ARBA" id="ARBA00022448"/>
    </source>
</evidence>
<dbReference type="EMBL" id="RDQL01000008">
    <property type="protein sequence ID" value="RMW99348.1"/>
    <property type="molecule type" value="Genomic_DNA"/>
</dbReference>
<evidence type="ECO:0000256" key="5">
    <source>
        <dbReference type="ARBA" id="ARBA00022519"/>
    </source>
</evidence>
<evidence type="ECO:0000256" key="10">
    <source>
        <dbReference type="ARBA" id="ARBA00023065"/>
    </source>
</evidence>
<feature type="binding site" evidence="13">
    <location>
        <position position="115"/>
    </location>
    <ligand>
        <name>K(+)</name>
        <dbReference type="ChEBI" id="CHEBI:29103"/>
    </ligand>
</feature>
<dbReference type="EMBL" id="RDQM01000001">
    <property type="protein sequence ID" value="RMX01360.1"/>
    <property type="molecule type" value="Genomic_DNA"/>
</dbReference>
<evidence type="ECO:0000313" key="16">
    <source>
        <dbReference type="EMBL" id="RMX01360.1"/>
    </source>
</evidence>
<feature type="transmembrane region" description="Helical" evidence="14">
    <location>
        <begin position="137"/>
        <end position="157"/>
    </location>
</feature>
<comment type="similarity">
    <text evidence="2 12">Belongs to the TrkH potassium transport family.</text>
</comment>
<evidence type="ECO:0000313" key="17">
    <source>
        <dbReference type="Proteomes" id="UP000267035"/>
    </source>
</evidence>
<evidence type="ECO:0000256" key="12">
    <source>
        <dbReference type="PIRNR" id="PIRNR006247"/>
    </source>
</evidence>
<comment type="subcellular location">
    <subcellularLocation>
        <location evidence="1 12">Cell inner membrane</location>
        <topology evidence="1 12">Multi-pass membrane protein</topology>
    </subcellularLocation>
</comment>
<keyword evidence="5 12" id="KW-0997">Cell inner membrane</keyword>
<dbReference type="Proteomes" id="UP000267035">
    <property type="component" value="Unassembled WGS sequence"/>
</dbReference>
<reference evidence="17 18" key="1">
    <citation type="submission" date="2018-10" db="EMBL/GenBank/DDBJ databases">
        <title>Comamonadaceae CDC group NO-1 genome sequencing and assembly.</title>
        <authorList>
            <person name="Bernier A.-M."/>
            <person name="Bernard K."/>
        </authorList>
    </citation>
    <scope>NUCLEOTIDE SEQUENCE [LARGE SCALE GENOMIC DNA]</scope>
    <source>
        <strain evidence="15 17">NML161473</strain>
        <strain evidence="16 18">NML970147</strain>
    </source>
</reference>
<feature type="transmembrane region" description="Helical" evidence="14">
    <location>
        <begin position="188"/>
        <end position="208"/>
    </location>
</feature>
<feature type="transmembrane region" description="Helical" evidence="14">
    <location>
        <begin position="458"/>
        <end position="482"/>
    </location>
</feature>
<feature type="transmembrane region" description="Helical" evidence="14">
    <location>
        <begin position="37"/>
        <end position="58"/>
    </location>
</feature>
<keyword evidence="4 12" id="KW-1003">Cell membrane</keyword>
<evidence type="ECO:0000256" key="2">
    <source>
        <dbReference type="ARBA" id="ARBA00009137"/>
    </source>
</evidence>
<evidence type="ECO:0000256" key="7">
    <source>
        <dbReference type="ARBA" id="ARBA00022692"/>
    </source>
</evidence>
<gene>
    <name evidence="15" type="ORF">EBQ25_07165</name>
    <name evidence="16" type="ORF">EBQ26_00840</name>
</gene>
<dbReference type="PANTHER" id="PTHR32024:SF2">
    <property type="entry name" value="TRK SYSTEM POTASSIUM UPTAKE PROTEIN TRKG-RELATED"/>
    <property type="match status" value="1"/>
</dbReference>
<feature type="binding site" evidence="13">
    <location>
        <position position="224"/>
    </location>
    <ligand>
        <name>K(+)</name>
        <dbReference type="ChEBI" id="CHEBI:29103"/>
    </ligand>
</feature>
<evidence type="ECO:0000313" key="18">
    <source>
        <dbReference type="Proteomes" id="UP000267521"/>
    </source>
</evidence>
<dbReference type="InterPro" id="IPR003445">
    <property type="entry name" value="Cat_transpt"/>
</dbReference>
<feature type="transmembrane region" description="Helical" evidence="14">
    <location>
        <begin position="276"/>
        <end position="297"/>
    </location>
</feature>
<dbReference type="PIRSF" id="PIRSF006247">
    <property type="entry name" value="TrkH"/>
    <property type="match status" value="1"/>
</dbReference>
<keyword evidence="13" id="KW-0479">Metal-binding</keyword>
<accession>A0A3M6QAA6</accession>
<keyword evidence="9 14" id="KW-1133">Transmembrane helix</keyword>
<dbReference type="RefSeq" id="WP_122237131.1">
    <property type="nucleotide sequence ID" value="NZ_RDQL01000008.1"/>
</dbReference>
<accession>A0A3M6QE51</accession>
<keyword evidence="10 12" id="KW-0406">Ion transport</keyword>
<dbReference type="GO" id="GO:0005886">
    <property type="term" value="C:plasma membrane"/>
    <property type="evidence" value="ECO:0007669"/>
    <property type="project" value="UniProtKB-SubCell"/>
</dbReference>
<evidence type="ECO:0000256" key="14">
    <source>
        <dbReference type="SAM" id="Phobius"/>
    </source>
</evidence>
<organism evidence="15 17">
    <name type="scientific">Allofranklinella schreckenbergeri</name>
    <dbReference type="NCBI Taxonomy" id="1076744"/>
    <lineage>
        <taxon>Bacteria</taxon>
        <taxon>Pseudomonadati</taxon>
        <taxon>Pseudomonadota</taxon>
        <taxon>Betaproteobacteria</taxon>
        <taxon>Burkholderiales</taxon>
        <taxon>Comamonadaceae</taxon>
        <taxon>Allofranklinella</taxon>
    </lineage>
</organism>
<feature type="transmembrane region" description="Helical" evidence="14">
    <location>
        <begin position="244"/>
        <end position="264"/>
    </location>
</feature>
<feature type="transmembrane region" description="Helical" evidence="14">
    <location>
        <begin position="396"/>
        <end position="420"/>
    </location>
</feature>
<feature type="transmembrane region" description="Helical" evidence="14">
    <location>
        <begin position="70"/>
        <end position="93"/>
    </location>
</feature>
<dbReference type="GO" id="GO:0015379">
    <property type="term" value="F:potassium:chloride symporter activity"/>
    <property type="evidence" value="ECO:0007669"/>
    <property type="project" value="InterPro"/>
</dbReference>
<dbReference type="InterPro" id="IPR004772">
    <property type="entry name" value="TrkH"/>
</dbReference>
<dbReference type="Pfam" id="PF02386">
    <property type="entry name" value="TrkH"/>
    <property type="match status" value="1"/>
</dbReference>
<feature type="binding site" evidence="13">
    <location>
        <position position="321"/>
    </location>
    <ligand>
        <name>K(+)</name>
        <dbReference type="ChEBI" id="CHEBI:29103"/>
    </ligand>
</feature>
<evidence type="ECO:0000313" key="15">
    <source>
        <dbReference type="EMBL" id="RMW99348.1"/>
    </source>
</evidence>
<evidence type="ECO:0000256" key="1">
    <source>
        <dbReference type="ARBA" id="ARBA00004429"/>
    </source>
</evidence>
<keyword evidence="11 12" id="KW-0472">Membrane</keyword>
<keyword evidence="17" id="KW-1185">Reference proteome</keyword>
<proteinExistence type="inferred from homology"/>
<dbReference type="AlphaFoldDB" id="A0A3M6QAA6"/>
<feature type="binding site" evidence="13">
    <location>
        <position position="225"/>
    </location>
    <ligand>
        <name>K(+)</name>
        <dbReference type="ChEBI" id="CHEBI:29103"/>
    </ligand>
</feature>
<feature type="binding site" evidence="13">
    <location>
        <position position="322"/>
    </location>
    <ligand>
        <name>K(+)</name>
        <dbReference type="ChEBI" id="CHEBI:29103"/>
    </ligand>
</feature>
<evidence type="ECO:0000256" key="6">
    <source>
        <dbReference type="ARBA" id="ARBA00022538"/>
    </source>
</evidence>
<feature type="transmembrane region" description="Helical" evidence="14">
    <location>
        <begin position="330"/>
        <end position="351"/>
    </location>
</feature>
<keyword evidence="3 12" id="KW-0813">Transport</keyword>
<protein>
    <recommendedName>
        <fullName evidence="12">Trk system potassium uptake protein</fullName>
    </recommendedName>
</protein>
<evidence type="ECO:0000256" key="4">
    <source>
        <dbReference type="ARBA" id="ARBA00022475"/>
    </source>
</evidence>
<keyword evidence="7 14" id="KW-0812">Transmembrane</keyword>
<keyword evidence="6 12" id="KW-0633">Potassium transport</keyword>
<feature type="transmembrane region" description="Helical" evidence="14">
    <location>
        <begin position="426"/>
        <end position="446"/>
    </location>
</feature>
<dbReference type="Proteomes" id="UP000267521">
    <property type="component" value="Unassembled WGS sequence"/>
</dbReference>
<sequence>MSDVKPVARLFAGLLVIFSLCLSAPLAVSLWQQDGLWLDYAGSLLGGCAIGGVVFYKLRRHRQELQPRHGVLLVTCVWLLLPLFASVPIWLALRQVGQDPGFAGAFFEGVSGLTTSGATVLSSLQSLPLSLNLWRTFMQWLGGMGILILAVAILPMLGVGGSQVFKAEVAGPIKDTKLTPRITHTAKGLWSVYLGLSLACFVAFWAGGMDAADALMHMFTTVSLGGLSPHDTSFGYFDSPLLEAIAVGFMLIASCNFALYFVAVRKRSLRGAWRNAELRATLLALVGSGLLVSLFLWSKNTYAFADALRFGMFNTISLATTTGYATTDYLSWPAFAPLLMLLLSGVASSAGSTGGGVKMLRVLILVQQAARELTRLVHPTVLNPVRLNQNIVESKVIFSVLAFMMFYITAIVLLGLVLVFTDLDLVTAFSAVIASINCTGPGLGLVGPSSTYAVMNSFQLTVCSFAMLLGRLEILSMMVLLMPSFWRR</sequence>
<comment type="function">
    <text evidence="12">Low-affinity potassium transport system. Interacts with Trk system potassium uptake protein TrkA.</text>
</comment>